<feature type="non-terminal residue" evidence="4">
    <location>
        <position position="1"/>
    </location>
</feature>
<dbReference type="Gene3D" id="3.30.40.10">
    <property type="entry name" value="Zinc/RING finger domain, C3HC4 (zinc finger)"/>
    <property type="match status" value="1"/>
</dbReference>
<sequence length="253" mass="26524">GPPPIVAPPSTGSTGDASGGDVWLDDWCASAASEEGDDEEDVEEEEGPSCCICLESLAAPSEYVAEGAAGADESREVLRLSCCGKAVHTACARPMQGSTCPLCRSEHVPALCRLRLPEHLAAVGRMVEEAEQAAVAVTLPEALRDIAPLLRHLIVEVRESQCAGFVRELDTLEVACAPEDAAAHAELLARSRAARGRFEHNLRSLGRRSGEVLLPKPYVRSTLPGGRRSGFADGLRGAFVKGPGRPRGPAGGA</sequence>
<feature type="domain" description="RING-type" evidence="3">
    <location>
        <begin position="50"/>
        <end position="104"/>
    </location>
</feature>
<evidence type="ECO:0000313" key="4">
    <source>
        <dbReference type="EMBL" id="CAK0908293.1"/>
    </source>
</evidence>
<evidence type="ECO:0000256" key="2">
    <source>
        <dbReference type="SAM" id="MobiDB-lite"/>
    </source>
</evidence>
<keyword evidence="1" id="KW-0479">Metal-binding</keyword>
<reference evidence="4" key="1">
    <citation type="submission" date="2023-10" db="EMBL/GenBank/DDBJ databases">
        <authorList>
            <person name="Chen Y."/>
            <person name="Shah S."/>
            <person name="Dougan E. K."/>
            <person name="Thang M."/>
            <person name="Chan C."/>
        </authorList>
    </citation>
    <scope>NUCLEOTIDE SEQUENCE [LARGE SCALE GENOMIC DNA]</scope>
</reference>
<dbReference type="Proteomes" id="UP001189429">
    <property type="component" value="Unassembled WGS sequence"/>
</dbReference>
<dbReference type="SUPFAM" id="SSF57850">
    <property type="entry name" value="RING/U-box"/>
    <property type="match status" value="1"/>
</dbReference>
<dbReference type="InterPro" id="IPR013083">
    <property type="entry name" value="Znf_RING/FYVE/PHD"/>
</dbReference>
<dbReference type="EMBL" id="CAUYUJ010021987">
    <property type="protein sequence ID" value="CAK0908293.1"/>
    <property type="molecule type" value="Genomic_DNA"/>
</dbReference>
<name>A0ABN9Y7H0_9DINO</name>
<protein>
    <recommendedName>
        <fullName evidence="3">RING-type domain-containing protein</fullName>
    </recommendedName>
</protein>
<feature type="compositionally biased region" description="Low complexity" evidence="2">
    <location>
        <begin position="10"/>
        <end position="21"/>
    </location>
</feature>
<proteinExistence type="predicted"/>
<evidence type="ECO:0000313" key="5">
    <source>
        <dbReference type="Proteomes" id="UP001189429"/>
    </source>
</evidence>
<dbReference type="SMART" id="SM00184">
    <property type="entry name" value="RING"/>
    <property type="match status" value="1"/>
</dbReference>
<dbReference type="InterPro" id="IPR001841">
    <property type="entry name" value="Znf_RING"/>
</dbReference>
<evidence type="ECO:0000259" key="3">
    <source>
        <dbReference type="PROSITE" id="PS50089"/>
    </source>
</evidence>
<keyword evidence="1" id="KW-0863">Zinc-finger</keyword>
<evidence type="ECO:0000256" key="1">
    <source>
        <dbReference type="PROSITE-ProRule" id="PRU00175"/>
    </source>
</evidence>
<comment type="caution">
    <text evidence="4">The sequence shown here is derived from an EMBL/GenBank/DDBJ whole genome shotgun (WGS) entry which is preliminary data.</text>
</comment>
<feature type="region of interest" description="Disordered" evidence="2">
    <location>
        <begin position="1"/>
        <end position="22"/>
    </location>
</feature>
<keyword evidence="1" id="KW-0862">Zinc</keyword>
<organism evidence="4 5">
    <name type="scientific">Prorocentrum cordatum</name>
    <dbReference type="NCBI Taxonomy" id="2364126"/>
    <lineage>
        <taxon>Eukaryota</taxon>
        <taxon>Sar</taxon>
        <taxon>Alveolata</taxon>
        <taxon>Dinophyceae</taxon>
        <taxon>Prorocentrales</taxon>
        <taxon>Prorocentraceae</taxon>
        <taxon>Prorocentrum</taxon>
    </lineage>
</organism>
<keyword evidence="5" id="KW-1185">Reference proteome</keyword>
<accession>A0ABN9Y7H0</accession>
<dbReference type="PROSITE" id="PS50089">
    <property type="entry name" value="ZF_RING_2"/>
    <property type="match status" value="1"/>
</dbReference>
<gene>
    <name evidence="4" type="ORF">PCOR1329_LOCUS83003</name>
</gene>